<feature type="chain" id="PRO_5042148198" evidence="1">
    <location>
        <begin position="22"/>
        <end position="81"/>
    </location>
</feature>
<gene>
    <name evidence="2" type="ORF">BGZ95_011737</name>
</gene>
<dbReference type="Proteomes" id="UP001194580">
    <property type="component" value="Unassembled WGS sequence"/>
</dbReference>
<organism evidence="2 3">
    <name type="scientific">Linnemannia exigua</name>
    <dbReference type="NCBI Taxonomy" id="604196"/>
    <lineage>
        <taxon>Eukaryota</taxon>
        <taxon>Fungi</taxon>
        <taxon>Fungi incertae sedis</taxon>
        <taxon>Mucoromycota</taxon>
        <taxon>Mortierellomycotina</taxon>
        <taxon>Mortierellomycetes</taxon>
        <taxon>Mortierellales</taxon>
        <taxon>Mortierellaceae</taxon>
        <taxon>Linnemannia</taxon>
    </lineage>
</organism>
<name>A0AAD4DB78_9FUNG</name>
<comment type="caution">
    <text evidence="2">The sequence shown here is derived from an EMBL/GenBank/DDBJ whole genome shotgun (WGS) entry which is preliminary data.</text>
</comment>
<evidence type="ECO:0000313" key="2">
    <source>
        <dbReference type="EMBL" id="KAG0272515.1"/>
    </source>
</evidence>
<proteinExistence type="predicted"/>
<accession>A0AAD4DB78</accession>
<dbReference type="AlphaFoldDB" id="A0AAD4DB78"/>
<feature type="signal peptide" evidence="1">
    <location>
        <begin position="1"/>
        <end position="21"/>
    </location>
</feature>
<evidence type="ECO:0000256" key="1">
    <source>
        <dbReference type="SAM" id="SignalP"/>
    </source>
</evidence>
<dbReference type="EMBL" id="JAAAIL010000912">
    <property type="protein sequence ID" value="KAG0272515.1"/>
    <property type="molecule type" value="Genomic_DNA"/>
</dbReference>
<reference evidence="2" key="1">
    <citation type="journal article" date="2020" name="Fungal Divers.">
        <title>Resolving the Mortierellaceae phylogeny through synthesis of multi-gene phylogenetics and phylogenomics.</title>
        <authorList>
            <person name="Vandepol N."/>
            <person name="Liber J."/>
            <person name="Desiro A."/>
            <person name="Na H."/>
            <person name="Kennedy M."/>
            <person name="Barry K."/>
            <person name="Grigoriev I.V."/>
            <person name="Miller A.N."/>
            <person name="O'Donnell K."/>
            <person name="Stajich J.E."/>
            <person name="Bonito G."/>
        </authorList>
    </citation>
    <scope>NUCLEOTIDE SEQUENCE</scope>
    <source>
        <strain evidence="2">NRRL 28262</strain>
    </source>
</reference>
<keyword evidence="3" id="KW-1185">Reference proteome</keyword>
<protein>
    <submittedName>
        <fullName evidence="2">Uncharacterized protein</fullName>
    </submittedName>
</protein>
<keyword evidence="1" id="KW-0732">Signal</keyword>
<sequence length="81" mass="8750">MKSPSILTIAAFCTVLAVVQSAAVADSTTTLNKRILEQCKDDTGVCVIPDACKGKGFNGKQRRIDGLCDRPRPDFICCINF</sequence>
<evidence type="ECO:0000313" key="3">
    <source>
        <dbReference type="Proteomes" id="UP001194580"/>
    </source>
</evidence>